<evidence type="ECO:0000313" key="2">
    <source>
        <dbReference type="Proteomes" id="UP000828048"/>
    </source>
</evidence>
<proteinExistence type="predicted"/>
<accession>A0ACB7X241</accession>
<sequence>MEYLIVLTRAFAHENSVTMSNQVYGSILAKNFTAIRLAADGENFEFSNQVQKPQSASNGANQRTLEVQDDRNQRYQSMLQFAANHLFQIQQKQQQFRSVDEARHAKKDCRASFSSSDVGRSKDYGGFPQNPAPRDGSIV</sequence>
<evidence type="ECO:0000313" key="1">
    <source>
        <dbReference type="EMBL" id="KAH7834822.1"/>
    </source>
</evidence>
<name>A0ACB7X241_9ERIC</name>
<organism evidence="1 2">
    <name type="scientific">Vaccinium darrowii</name>
    <dbReference type="NCBI Taxonomy" id="229202"/>
    <lineage>
        <taxon>Eukaryota</taxon>
        <taxon>Viridiplantae</taxon>
        <taxon>Streptophyta</taxon>
        <taxon>Embryophyta</taxon>
        <taxon>Tracheophyta</taxon>
        <taxon>Spermatophyta</taxon>
        <taxon>Magnoliopsida</taxon>
        <taxon>eudicotyledons</taxon>
        <taxon>Gunneridae</taxon>
        <taxon>Pentapetalae</taxon>
        <taxon>asterids</taxon>
        <taxon>Ericales</taxon>
        <taxon>Ericaceae</taxon>
        <taxon>Vaccinioideae</taxon>
        <taxon>Vaccinieae</taxon>
        <taxon>Vaccinium</taxon>
    </lineage>
</organism>
<reference evidence="1 2" key="1">
    <citation type="journal article" date="2021" name="Hortic Res">
        <title>High-quality reference genome and annotation aids understanding of berry development for evergreen blueberry (Vaccinium darrowii).</title>
        <authorList>
            <person name="Yu J."/>
            <person name="Hulse-Kemp A.M."/>
            <person name="Babiker E."/>
            <person name="Staton M."/>
        </authorList>
    </citation>
    <scope>NUCLEOTIDE SEQUENCE [LARGE SCALE GENOMIC DNA]</scope>
    <source>
        <strain evidence="2">cv. NJ 8807/NJ 8810</strain>
        <tissue evidence="1">Young leaf</tissue>
    </source>
</reference>
<comment type="caution">
    <text evidence="1">The sequence shown here is derived from an EMBL/GenBank/DDBJ whole genome shotgun (WGS) entry which is preliminary data.</text>
</comment>
<dbReference type="EMBL" id="CM037152">
    <property type="protein sequence ID" value="KAH7834822.1"/>
    <property type="molecule type" value="Genomic_DNA"/>
</dbReference>
<dbReference type="Proteomes" id="UP000828048">
    <property type="component" value="Chromosome 2"/>
</dbReference>
<gene>
    <name evidence="1" type="ORF">Vadar_020033</name>
</gene>
<protein>
    <submittedName>
        <fullName evidence="1">Uncharacterized protein</fullName>
    </submittedName>
</protein>
<keyword evidence="2" id="KW-1185">Reference proteome</keyword>